<dbReference type="SUPFAM" id="SSF56091">
    <property type="entry name" value="DNA ligase/mRNA capping enzyme, catalytic domain"/>
    <property type="match status" value="1"/>
</dbReference>
<feature type="region of interest" description="Disordered" evidence="21">
    <location>
        <begin position="733"/>
        <end position="859"/>
    </location>
</feature>
<evidence type="ECO:0000256" key="4">
    <source>
        <dbReference type="ARBA" id="ARBA00022598"/>
    </source>
</evidence>
<dbReference type="PROSITE" id="PS50064">
    <property type="entry name" value="ZF_PARP_2"/>
    <property type="match status" value="1"/>
</dbReference>
<dbReference type="InterPro" id="IPR012309">
    <property type="entry name" value="DNA_ligase_ATP-dep_C"/>
</dbReference>
<evidence type="ECO:0000256" key="9">
    <source>
        <dbReference type="ARBA" id="ARBA00022763"/>
    </source>
</evidence>
<dbReference type="GO" id="GO:0003677">
    <property type="term" value="F:DNA binding"/>
    <property type="evidence" value="ECO:0007669"/>
    <property type="project" value="InterPro"/>
</dbReference>
<keyword evidence="5" id="KW-0132">Cell division</keyword>
<dbReference type="InterPro" id="IPR001357">
    <property type="entry name" value="BRCT_dom"/>
</dbReference>
<dbReference type="EMBL" id="UYJE01001055">
    <property type="protein sequence ID" value="VDH98744.1"/>
    <property type="molecule type" value="Genomic_DNA"/>
</dbReference>
<dbReference type="InterPro" id="IPR016059">
    <property type="entry name" value="DNA_ligase_ATP-dep_CS"/>
</dbReference>
<dbReference type="PROSITE" id="PS00697">
    <property type="entry name" value="DNA_LIGASE_A1"/>
    <property type="match status" value="1"/>
</dbReference>
<dbReference type="InterPro" id="IPR012310">
    <property type="entry name" value="DNA_ligase_ATP-dep_cent"/>
</dbReference>
<dbReference type="NCBIfam" id="TIGR00574">
    <property type="entry name" value="dnl1"/>
    <property type="match status" value="1"/>
</dbReference>
<dbReference type="GO" id="GO:0003910">
    <property type="term" value="F:DNA ligase (ATP) activity"/>
    <property type="evidence" value="ECO:0007669"/>
    <property type="project" value="UniProtKB-EC"/>
</dbReference>
<dbReference type="FunFam" id="2.40.50.140:FF:000085">
    <property type="entry name" value="DNA ligase"/>
    <property type="match status" value="1"/>
</dbReference>
<gene>
    <name evidence="25" type="ORF">MGAL_10B094457</name>
</gene>
<keyword evidence="16" id="KW-0539">Nucleus</keyword>
<feature type="region of interest" description="Disordered" evidence="21">
    <location>
        <begin position="94"/>
        <end position="163"/>
    </location>
</feature>
<dbReference type="GO" id="GO:0070421">
    <property type="term" value="C:DNA ligase III-XRCC1 complex"/>
    <property type="evidence" value="ECO:0007669"/>
    <property type="project" value="TreeGrafter"/>
</dbReference>
<evidence type="ECO:0000256" key="18">
    <source>
        <dbReference type="ARBA" id="ARBA00034003"/>
    </source>
</evidence>
<dbReference type="Pfam" id="PF10283">
    <property type="entry name" value="zf-CCHH"/>
    <property type="match status" value="1"/>
</dbReference>
<keyword evidence="8 19" id="KW-0547">Nucleotide-binding</keyword>
<dbReference type="InterPro" id="IPR036957">
    <property type="entry name" value="Znf_PARP_sf"/>
</dbReference>
<keyword evidence="17" id="KW-0131">Cell cycle</keyword>
<keyword evidence="14 19" id="KW-0233">DNA recombination</keyword>
<evidence type="ECO:0000256" key="7">
    <source>
        <dbReference type="ARBA" id="ARBA00022723"/>
    </source>
</evidence>
<evidence type="ECO:0000256" key="11">
    <source>
        <dbReference type="ARBA" id="ARBA00022833"/>
    </source>
</evidence>
<proteinExistence type="inferred from homology"/>
<evidence type="ECO:0000256" key="15">
    <source>
        <dbReference type="ARBA" id="ARBA00023204"/>
    </source>
</evidence>
<dbReference type="InterPro" id="IPR019406">
    <property type="entry name" value="APLF_PBZ"/>
</dbReference>
<dbReference type="GO" id="GO:0071897">
    <property type="term" value="P:DNA biosynthetic process"/>
    <property type="evidence" value="ECO:0007669"/>
    <property type="project" value="InterPro"/>
</dbReference>
<dbReference type="Gene3D" id="2.40.50.140">
    <property type="entry name" value="Nucleic acid-binding proteins"/>
    <property type="match status" value="1"/>
</dbReference>
<evidence type="ECO:0000256" key="1">
    <source>
        <dbReference type="ARBA" id="ARBA00001946"/>
    </source>
</evidence>
<keyword evidence="7" id="KW-0479">Metal-binding</keyword>
<dbReference type="InterPro" id="IPR012340">
    <property type="entry name" value="NA-bd_OB-fold"/>
</dbReference>
<comment type="catalytic activity">
    <reaction evidence="18 19">
        <text>ATP + (deoxyribonucleotide)n-3'-hydroxyl + 5'-phospho-(deoxyribonucleotide)m = (deoxyribonucleotide)n+m + AMP + diphosphate.</text>
        <dbReference type="EC" id="6.5.1.1"/>
    </reaction>
</comment>
<organism evidence="25 26">
    <name type="scientific">Mytilus galloprovincialis</name>
    <name type="common">Mediterranean mussel</name>
    <dbReference type="NCBI Taxonomy" id="29158"/>
    <lineage>
        <taxon>Eukaryota</taxon>
        <taxon>Metazoa</taxon>
        <taxon>Spiralia</taxon>
        <taxon>Lophotrochozoa</taxon>
        <taxon>Mollusca</taxon>
        <taxon>Bivalvia</taxon>
        <taxon>Autobranchia</taxon>
        <taxon>Pteriomorphia</taxon>
        <taxon>Mytilida</taxon>
        <taxon>Mytiloidea</taxon>
        <taxon>Mytilidae</taxon>
        <taxon>Mytilinae</taxon>
        <taxon>Mytilus</taxon>
    </lineage>
</organism>
<feature type="domain" description="ATP-dependent DNA ligase family profile" evidence="23">
    <location>
        <begin position="483"/>
        <end position="617"/>
    </location>
</feature>
<dbReference type="Gene3D" id="1.10.3260.10">
    <property type="entry name" value="DNA ligase, ATP-dependent, N-terminal domain"/>
    <property type="match status" value="1"/>
</dbReference>
<keyword evidence="4 19" id="KW-0436">Ligase</keyword>
<evidence type="ECO:0000313" key="26">
    <source>
        <dbReference type="Proteomes" id="UP000596742"/>
    </source>
</evidence>
<feature type="domain" description="PARP-type" evidence="22">
    <location>
        <begin position="6"/>
        <end position="98"/>
    </location>
</feature>
<dbReference type="SUPFAM" id="SSF52113">
    <property type="entry name" value="BRCT domain"/>
    <property type="match status" value="1"/>
</dbReference>
<evidence type="ECO:0000256" key="14">
    <source>
        <dbReference type="ARBA" id="ARBA00023172"/>
    </source>
</evidence>
<dbReference type="SUPFAM" id="SSF57716">
    <property type="entry name" value="Glucocorticoid receptor-like (DNA-binding domain)"/>
    <property type="match status" value="1"/>
</dbReference>
<dbReference type="InterPro" id="IPR000977">
    <property type="entry name" value="DNA_ligase_ATP-dep"/>
</dbReference>
<comment type="similarity">
    <text evidence="3 20">Belongs to the ATP-dependent DNA ligase family.</text>
</comment>
<dbReference type="InterPro" id="IPR036420">
    <property type="entry name" value="BRCT_dom_sf"/>
</dbReference>
<evidence type="ECO:0000256" key="2">
    <source>
        <dbReference type="ARBA" id="ARBA00004123"/>
    </source>
</evidence>
<feature type="compositionally biased region" description="Basic and acidic residues" evidence="21">
    <location>
        <begin position="790"/>
        <end position="799"/>
    </location>
</feature>
<accession>A0A8B6C157</accession>
<evidence type="ECO:0000313" key="25">
    <source>
        <dbReference type="EMBL" id="VDH98744.1"/>
    </source>
</evidence>
<dbReference type="FunFam" id="1.10.3260.10:FF:000002">
    <property type="entry name" value="DNA ligase"/>
    <property type="match status" value="1"/>
</dbReference>
<sequence>MADNKYIVGYAKLGTSGCKKCKTKIAKGELRIGKVTTNPFSDEGGDMKQWFHPNCMFETFKRARATTKKIEEGEDMDGFGDLQQEDKDRLNKMIDDSQANSKSPAKTPKRTPKATGQAKLPFSPTKSPPKSSPAKSAASPKAGPSSADSDEEPGTSKKSDSNDNFRNYRKLCADIAAESSYLAKTQKVSKFLKDGPNGDGFKGDAYLWLKLLLPGFVKRVYNVKSKQLVKLFSQIFNTSLEEMVEDLNQGDVAETVRIFFEQSDTLQPQKKSTLSLKEVDEYLEDLSNVTKEDDQLRILKKVTKRCSSNDLKMFVRLIKHDLRINAGAKHILDGLDENAYAAFQASRDLKDVVERVMEGRDGSKPGMSKKLSVRASLMTPVLPMLAEACRSVEYAMKKCPNGMYAEIKYDGERVQLHKKGDKFSYFSRSLKPVQPHKVQHFSEYIPKAFPSGDDLILDAEVLMVDTKTSKPLPFGSLGVHKKAKFQDAQVCLFIFDCLHLNGENIMQKPIKERRRVLHDEMTEIKNRIMFSEMKLIKDPEDLQDMMNDVFRQGLEGLVLKDLKSIYAPGKRHWLKVKKDYLQEGTMADSADLIVLGAYYGTGNKGGIMSIFLLGAYDPHTKKFCTVTKCHSGFDDKTLDELQKELDVVKISKDALKVPNWLNVNKNLIPDFVVKDPKKSPIWEIMGAEFSQSSAHTADGISIRFPRIAKVRDDKTWENATDVPRLKILFKKSKETSDMFPPKKGKSPATTPKKKKMGDDDNDSGSETEDDGNNNGNDTPPATPTKGKLPIKKDISDDKVTITPSKATPTKGKLLMKKAISDDEMTETPTKATPTKGKSPMKRQASDVDDEREHKPSSAKKSKVNVLCNYGDYCYQKNPDHLEKFYHPKKSLPDVFNGAKICIPEKIKDYRLLKRFIIGFDGDVVPEYIYEKATHIIVESGKTAPKVKGKGVCVTVDWLLNSIKKKSLEPTKSYIVT</sequence>
<protein>
    <recommendedName>
        <fullName evidence="19">DNA ligase</fullName>
        <ecNumber evidence="19">6.5.1.1</ecNumber>
    </recommendedName>
</protein>
<evidence type="ECO:0000256" key="10">
    <source>
        <dbReference type="ARBA" id="ARBA00022771"/>
    </source>
</evidence>
<dbReference type="OrthoDB" id="206088at2759"/>
<dbReference type="Pfam" id="PF00645">
    <property type="entry name" value="zf-PARP"/>
    <property type="match status" value="1"/>
</dbReference>
<dbReference type="GO" id="GO:0006273">
    <property type="term" value="P:lagging strand elongation"/>
    <property type="evidence" value="ECO:0007669"/>
    <property type="project" value="TreeGrafter"/>
</dbReference>
<dbReference type="Gene3D" id="3.30.1490.70">
    <property type="match status" value="1"/>
</dbReference>
<keyword evidence="6" id="KW-0235">DNA replication</keyword>
<comment type="caution">
    <text evidence="25">The sequence shown here is derived from an EMBL/GenBank/DDBJ whole genome shotgun (WGS) entry which is preliminary data.</text>
</comment>
<dbReference type="SMART" id="SM00292">
    <property type="entry name" value="BRCT"/>
    <property type="match status" value="1"/>
</dbReference>
<evidence type="ECO:0000259" key="24">
    <source>
        <dbReference type="PROSITE" id="PS50172"/>
    </source>
</evidence>
<dbReference type="Gene3D" id="3.30.470.30">
    <property type="entry name" value="DNA ligase/mRNA capping enzyme"/>
    <property type="match status" value="1"/>
</dbReference>
<evidence type="ECO:0000256" key="20">
    <source>
        <dbReference type="RuleBase" id="RU004196"/>
    </source>
</evidence>
<evidence type="ECO:0000256" key="5">
    <source>
        <dbReference type="ARBA" id="ARBA00022618"/>
    </source>
</evidence>
<evidence type="ECO:0000256" key="12">
    <source>
        <dbReference type="ARBA" id="ARBA00022840"/>
    </source>
</evidence>
<feature type="compositionally biased region" description="Basic and acidic residues" evidence="21">
    <location>
        <begin position="154"/>
        <end position="163"/>
    </location>
</feature>
<dbReference type="PROSITE" id="PS50172">
    <property type="entry name" value="BRCT"/>
    <property type="match status" value="1"/>
</dbReference>
<dbReference type="PANTHER" id="PTHR45674">
    <property type="entry name" value="DNA LIGASE 1/3 FAMILY MEMBER"/>
    <property type="match status" value="1"/>
</dbReference>
<dbReference type="Gene3D" id="3.30.1740.10">
    <property type="entry name" value="Zinc finger, PARP-type"/>
    <property type="match status" value="1"/>
</dbReference>
<name>A0A8B6C157_MYTGA</name>
<evidence type="ECO:0000256" key="16">
    <source>
        <dbReference type="ARBA" id="ARBA00023242"/>
    </source>
</evidence>
<dbReference type="Pfam" id="PF04675">
    <property type="entry name" value="DNA_ligase_A_N"/>
    <property type="match status" value="1"/>
</dbReference>
<evidence type="ECO:0000256" key="19">
    <source>
        <dbReference type="RuleBase" id="RU000617"/>
    </source>
</evidence>
<dbReference type="Proteomes" id="UP000596742">
    <property type="component" value="Unassembled WGS sequence"/>
</dbReference>
<keyword evidence="10" id="KW-0863">Zinc-finger</keyword>
<feature type="domain" description="BRCT" evidence="24">
    <location>
        <begin position="890"/>
        <end position="975"/>
    </location>
</feature>
<evidence type="ECO:0000259" key="22">
    <source>
        <dbReference type="PROSITE" id="PS50064"/>
    </source>
</evidence>
<evidence type="ECO:0000256" key="8">
    <source>
        <dbReference type="ARBA" id="ARBA00022741"/>
    </source>
</evidence>
<comment type="subcellular location">
    <subcellularLocation>
        <location evidence="2">Nucleus</location>
    </subcellularLocation>
</comment>
<keyword evidence="9 19" id="KW-0227">DNA damage</keyword>
<keyword evidence="26" id="KW-1185">Reference proteome</keyword>
<evidence type="ECO:0000256" key="17">
    <source>
        <dbReference type="ARBA" id="ARBA00023306"/>
    </source>
</evidence>
<dbReference type="GO" id="GO:0005524">
    <property type="term" value="F:ATP binding"/>
    <property type="evidence" value="ECO:0007669"/>
    <property type="project" value="UniProtKB-KW"/>
</dbReference>
<dbReference type="InterPro" id="IPR012308">
    <property type="entry name" value="DNA_ligase_ATP-dep_N"/>
</dbReference>
<dbReference type="GO" id="GO:0051301">
    <property type="term" value="P:cell division"/>
    <property type="evidence" value="ECO:0007669"/>
    <property type="project" value="UniProtKB-KW"/>
</dbReference>
<dbReference type="GO" id="GO:0008270">
    <property type="term" value="F:zinc ion binding"/>
    <property type="evidence" value="ECO:0007669"/>
    <property type="project" value="UniProtKB-KW"/>
</dbReference>
<reference evidence="25" key="1">
    <citation type="submission" date="2018-11" db="EMBL/GenBank/DDBJ databases">
        <authorList>
            <person name="Alioto T."/>
            <person name="Alioto T."/>
        </authorList>
    </citation>
    <scope>NUCLEOTIDE SEQUENCE</scope>
</reference>
<dbReference type="Gene3D" id="3.40.50.10190">
    <property type="entry name" value="BRCT domain"/>
    <property type="match status" value="1"/>
</dbReference>
<dbReference type="SUPFAM" id="SSF50249">
    <property type="entry name" value="Nucleic acid-binding proteins"/>
    <property type="match status" value="1"/>
</dbReference>
<keyword evidence="11" id="KW-0862">Zinc</keyword>
<dbReference type="CDD" id="cd07967">
    <property type="entry name" value="OBF_DNA_ligase_III"/>
    <property type="match status" value="1"/>
</dbReference>
<dbReference type="Pfam" id="PF04679">
    <property type="entry name" value="DNA_ligase_A_C"/>
    <property type="match status" value="1"/>
</dbReference>
<dbReference type="PANTHER" id="PTHR45674:SF9">
    <property type="entry name" value="DNA LIGASE 3"/>
    <property type="match status" value="1"/>
</dbReference>
<feature type="compositionally biased region" description="Low complexity" evidence="21">
    <location>
        <begin position="132"/>
        <end position="147"/>
    </location>
</feature>
<dbReference type="SMART" id="SM01336">
    <property type="entry name" value="zf-PARP"/>
    <property type="match status" value="1"/>
</dbReference>
<dbReference type="SUPFAM" id="SSF117018">
    <property type="entry name" value="ATP-dependent DNA ligase DNA-binding domain"/>
    <property type="match status" value="1"/>
</dbReference>
<evidence type="ECO:0000259" key="23">
    <source>
        <dbReference type="PROSITE" id="PS50160"/>
    </source>
</evidence>
<evidence type="ECO:0000256" key="21">
    <source>
        <dbReference type="SAM" id="MobiDB-lite"/>
    </source>
</evidence>
<dbReference type="PROSITE" id="PS50160">
    <property type="entry name" value="DNA_LIGASE_A3"/>
    <property type="match status" value="1"/>
</dbReference>
<dbReference type="GO" id="GO:0006310">
    <property type="term" value="P:DNA recombination"/>
    <property type="evidence" value="ECO:0007669"/>
    <property type="project" value="UniProtKB-KW"/>
</dbReference>
<dbReference type="InterPro" id="IPR050191">
    <property type="entry name" value="ATP-dep_DNA_ligase"/>
</dbReference>
<keyword evidence="15 19" id="KW-0234">DNA repair</keyword>
<dbReference type="CDD" id="cd07902">
    <property type="entry name" value="Adenylation_DNA_ligase_III"/>
    <property type="match status" value="1"/>
</dbReference>
<dbReference type="AlphaFoldDB" id="A0A8B6C157"/>
<dbReference type="InterPro" id="IPR001510">
    <property type="entry name" value="Znf_PARP"/>
</dbReference>
<dbReference type="GO" id="GO:0006302">
    <property type="term" value="P:double-strand break repair"/>
    <property type="evidence" value="ECO:0007669"/>
    <property type="project" value="TreeGrafter"/>
</dbReference>
<comment type="cofactor">
    <cofactor evidence="1">
        <name>Mg(2+)</name>
        <dbReference type="ChEBI" id="CHEBI:18420"/>
    </cofactor>
</comment>
<dbReference type="InterPro" id="IPR031916">
    <property type="entry name" value="LIG3_BRCT"/>
</dbReference>
<dbReference type="Pfam" id="PF01068">
    <property type="entry name" value="DNA_ligase_A_M"/>
    <property type="match status" value="1"/>
</dbReference>
<evidence type="ECO:0000256" key="13">
    <source>
        <dbReference type="ARBA" id="ARBA00022842"/>
    </source>
</evidence>
<feature type="compositionally biased region" description="Acidic residues" evidence="21">
    <location>
        <begin position="759"/>
        <end position="771"/>
    </location>
</feature>
<evidence type="ECO:0000256" key="6">
    <source>
        <dbReference type="ARBA" id="ARBA00022705"/>
    </source>
</evidence>
<keyword evidence="12 19" id="KW-0067">ATP-binding</keyword>
<dbReference type="PROSITE" id="PS00347">
    <property type="entry name" value="ZF_PARP_1"/>
    <property type="match status" value="1"/>
</dbReference>
<dbReference type="Pfam" id="PF16759">
    <property type="entry name" value="LIG3_BRCT"/>
    <property type="match status" value="1"/>
</dbReference>
<evidence type="ECO:0000256" key="3">
    <source>
        <dbReference type="ARBA" id="ARBA00007572"/>
    </source>
</evidence>
<keyword evidence="13" id="KW-0460">Magnesium</keyword>
<dbReference type="FunFam" id="3.30.470.30:FF:000003">
    <property type="entry name" value="DNA ligase"/>
    <property type="match status" value="1"/>
</dbReference>
<dbReference type="InterPro" id="IPR036599">
    <property type="entry name" value="DNA_ligase_N_sf"/>
</dbReference>
<dbReference type="EC" id="6.5.1.1" evidence="19"/>